<evidence type="ECO:0000256" key="1">
    <source>
        <dbReference type="SAM" id="MobiDB-lite"/>
    </source>
</evidence>
<feature type="compositionally biased region" description="Basic and acidic residues" evidence="1">
    <location>
        <begin position="96"/>
        <end position="106"/>
    </location>
</feature>
<name>A0A1I0PDU8_9EURY</name>
<dbReference type="STRING" id="355548.SAMN04487945_1609"/>
<dbReference type="AlphaFoldDB" id="A0A1I0PDU8"/>
<proteinExistence type="predicted"/>
<evidence type="ECO:0000313" key="2">
    <source>
        <dbReference type="EMBL" id="SEW12384.1"/>
    </source>
</evidence>
<gene>
    <name evidence="2" type="ORF">SAMN04487945_1609</name>
</gene>
<dbReference type="RefSeq" id="WP_089668810.1">
    <property type="nucleotide sequence ID" value="NZ_FOJA01000001.1"/>
</dbReference>
<dbReference type="OrthoDB" id="377526at2157"/>
<reference evidence="2 3" key="1">
    <citation type="submission" date="2016-10" db="EMBL/GenBank/DDBJ databases">
        <authorList>
            <person name="de Groot N.N."/>
        </authorList>
    </citation>
    <scope>NUCLEOTIDE SEQUENCE [LARGE SCALE GENOMIC DNA]</scope>
    <source>
        <strain evidence="2 3">CGMCC 1.5337</strain>
    </source>
</reference>
<evidence type="ECO:0000313" key="3">
    <source>
        <dbReference type="Proteomes" id="UP000198518"/>
    </source>
</evidence>
<dbReference type="EMBL" id="FOJA01000001">
    <property type="protein sequence ID" value="SEW12384.1"/>
    <property type="molecule type" value="Genomic_DNA"/>
</dbReference>
<keyword evidence="3" id="KW-1185">Reference proteome</keyword>
<feature type="region of interest" description="Disordered" evidence="1">
    <location>
        <begin position="84"/>
        <end position="106"/>
    </location>
</feature>
<dbReference type="Proteomes" id="UP000198518">
    <property type="component" value="Unassembled WGS sequence"/>
</dbReference>
<accession>A0A1I0PDU8</accession>
<organism evidence="2 3">
    <name type="scientific">Halobacterium jilantaiense</name>
    <dbReference type="NCBI Taxonomy" id="355548"/>
    <lineage>
        <taxon>Archaea</taxon>
        <taxon>Methanobacteriati</taxon>
        <taxon>Methanobacteriota</taxon>
        <taxon>Stenosarchaea group</taxon>
        <taxon>Halobacteria</taxon>
        <taxon>Halobacteriales</taxon>
        <taxon>Halobacteriaceae</taxon>
        <taxon>Halobacterium</taxon>
    </lineage>
</organism>
<protein>
    <submittedName>
        <fullName evidence="2">Fe-S cluster biogenesis protein NfuA, 4Fe-4S-binding domain</fullName>
    </submittedName>
</protein>
<sequence>MSTDATESRDVTAATLRSRVAATLDSEFPDLRGGKRVVQRVDADTGVVTLSFSCGCSDGVSADTERAIENTLVTELDPVTGITTESGCGCGSAGRSTDDTGPKAPF</sequence>